<keyword evidence="1" id="KW-0175">Coiled coil</keyword>
<evidence type="ECO:0000313" key="2">
    <source>
        <dbReference type="EMBL" id="SHJ99773.1"/>
    </source>
</evidence>
<reference evidence="2 3" key="1">
    <citation type="submission" date="2016-11" db="EMBL/GenBank/DDBJ databases">
        <authorList>
            <person name="Jaros S."/>
            <person name="Januszkiewicz K."/>
            <person name="Wedrychowicz H."/>
        </authorList>
    </citation>
    <scope>NUCLEOTIDE SEQUENCE [LARGE SCALE GENOMIC DNA]</scope>
    <source>
        <strain evidence="2 3">DSM 5091</strain>
    </source>
</reference>
<dbReference type="AlphaFoldDB" id="A0A1M6NVP7"/>
<dbReference type="Proteomes" id="UP000184171">
    <property type="component" value="Unassembled WGS sequence"/>
</dbReference>
<gene>
    <name evidence="2" type="ORF">SAMN02745165_03720</name>
</gene>
<organism evidence="2 3">
    <name type="scientific">Malonomonas rubra DSM 5091</name>
    <dbReference type="NCBI Taxonomy" id="1122189"/>
    <lineage>
        <taxon>Bacteria</taxon>
        <taxon>Pseudomonadati</taxon>
        <taxon>Thermodesulfobacteriota</taxon>
        <taxon>Desulfuromonadia</taxon>
        <taxon>Desulfuromonadales</taxon>
        <taxon>Geopsychrobacteraceae</taxon>
        <taxon>Malonomonas</taxon>
    </lineage>
</organism>
<sequence length="128" mass="15223">MKKYPIAVSSNDPDVHYEYRLVARMIRVSEEFILRCEHEELVTAHPMLHGAKGLSAAEVSKLKLIRYLHKEMGLSLDAIDLVLRYRERVKTMERQLDEMEQRLRRKEQEHQAEVLMLCRRMAELMDEV</sequence>
<name>A0A1M6NVP7_MALRU</name>
<dbReference type="SUPFAM" id="SSF46955">
    <property type="entry name" value="Putative DNA-binding domain"/>
    <property type="match status" value="1"/>
</dbReference>
<dbReference type="OrthoDB" id="5405542at2"/>
<evidence type="ECO:0000256" key="1">
    <source>
        <dbReference type="SAM" id="Coils"/>
    </source>
</evidence>
<protein>
    <submittedName>
        <fullName evidence="2">MerR HTH family regulatory protein</fullName>
    </submittedName>
</protein>
<keyword evidence="3" id="KW-1185">Reference proteome</keyword>
<feature type="coiled-coil region" evidence="1">
    <location>
        <begin position="82"/>
        <end position="116"/>
    </location>
</feature>
<dbReference type="EMBL" id="FQZT01000035">
    <property type="protein sequence ID" value="SHJ99773.1"/>
    <property type="molecule type" value="Genomic_DNA"/>
</dbReference>
<evidence type="ECO:0000313" key="3">
    <source>
        <dbReference type="Proteomes" id="UP000184171"/>
    </source>
</evidence>
<proteinExistence type="predicted"/>
<dbReference type="RefSeq" id="WP_072910213.1">
    <property type="nucleotide sequence ID" value="NZ_FQZT01000035.1"/>
</dbReference>
<dbReference type="STRING" id="1122189.SAMN02745165_03720"/>
<dbReference type="Gene3D" id="1.10.1660.10">
    <property type="match status" value="1"/>
</dbReference>
<dbReference type="InterPro" id="IPR009061">
    <property type="entry name" value="DNA-bd_dom_put_sf"/>
</dbReference>
<accession>A0A1M6NVP7</accession>